<sequence length="106" mass="12078">MKRIALTLPVLVAMMVLAQAQVKLNIKLYPVQAIAYNDAHMDSTFANQVNSFATTAYVINKIDRPTRVTIRKESPRNKSHKKNNVVYVPKEKEHLLVDVVYSIEPQ</sequence>
<dbReference type="RefSeq" id="WP_375558515.1">
    <property type="nucleotide sequence ID" value="NZ_JBBVGT010000003.1"/>
</dbReference>
<dbReference type="EMBL" id="JBBVGT010000003">
    <property type="protein sequence ID" value="MFB5946986.1"/>
    <property type="molecule type" value="Genomic_DNA"/>
</dbReference>
<evidence type="ECO:0000313" key="3">
    <source>
        <dbReference type="Proteomes" id="UP001580928"/>
    </source>
</evidence>
<evidence type="ECO:0000313" key="2">
    <source>
        <dbReference type="EMBL" id="MFB5946986.1"/>
    </source>
</evidence>
<feature type="chain" id="PRO_5045965398" evidence="1">
    <location>
        <begin position="21"/>
        <end position="106"/>
    </location>
</feature>
<accession>A0ABV5CHN0</accession>
<protein>
    <submittedName>
        <fullName evidence="2">Uncharacterized protein</fullName>
    </submittedName>
</protein>
<organism evidence="2 3">
    <name type="scientific">Albibacterium profundi</name>
    <dbReference type="NCBI Taxonomy" id="3134906"/>
    <lineage>
        <taxon>Bacteria</taxon>
        <taxon>Pseudomonadati</taxon>
        <taxon>Bacteroidota</taxon>
        <taxon>Sphingobacteriia</taxon>
        <taxon>Sphingobacteriales</taxon>
        <taxon>Sphingobacteriaceae</taxon>
        <taxon>Albibacterium</taxon>
    </lineage>
</organism>
<dbReference type="Proteomes" id="UP001580928">
    <property type="component" value="Unassembled WGS sequence"/>
</dbReference>
<evidence type="ECO:0000256" key="1">
    <source>
        <dbReference type="SAM" id="SignalP"/>
    </source>
</evidence>
<reference evidence="2 3" key="1">
    <citation type="submission" date="2024-04" db="EMBL/GenBank/DDBJ databases">
        <title>Albibacterium profundi sp. nov., isolated from sediment of the Challenger Deep of Mariana Trench.</title>
        <authorList>
            <person name="Wang Y."/>
        </authorList>
    </citation>
    <scope>NUCLEOTIDE SEQUENCE [LARGE SCALE GENOMIC DNA]</scope>
    <source>
        <strain evidence="2 3">RHL897</strain>
    </source>
</reference>
<gene>
    <name evidence="2" type="ORF">WKR92_14225</name>
</gene>
<comment type="caution">
    <text evidence="2">The sequence shown here is derived from an EMBL/GenBank/DDBJ whole genome shotgun (WGS) entry which is preliminary data.</text>
</comment>
<keyword evidence="1" id="KW-0732">Signal</keyword>
<feature type="signal peptide" evidence="1">
    <location>
        <begin position="1"/>
        <end position="20"/>
    </location>
</feature>
<name>A0ABV5CHN0_9SPHI</name>
<proteinExistence type="predicted"/>
<keyword evidence="3" id="KW-1185">Reference proteome</keyword>